<feature type="domain" description="DUF5709" evidence="2">
    <location>
        <begin position="114"/>
        <end position="161"/>
    </location>
</feature>
<reference evidence="3 4" key="1">
    <citation type="submission" date="2021-05" db="EMBL/GenBank/DDBJ databases">
        <title>Kineosporia and Streptomyces sp. nov. two new marine actinobacteria isolated from Coral.</title>
        <authorList>
            <person name="Buangrab K."/>
            <person name="Sutthacheep M."/>
            <person name="Yeemin T."/>
            <person name="Harunari E."/>
            <person name="Igarashi Y."/>
            <person name="Kanchanasin P."/>
            <person name="Tanasupawat S."/>
            <person name="Phongsopitanun W."/>
        </authorList>
    </citation>
    <scope>NUCLEOTIDE SEQUENCE [LARGE SCALE GENOMIC DNA]</scope>
    <source>
        <strain evidence="3 4">J2-2</strain>
    </source>
</reference>
<name>A0ABS5TBU9_9ACTN</name>
<feature type="region of interest" description="Disordered" evidence="1">
    <location>
        <begin position="1"/>
        <end position="140"/>
    </location>
</feature>
<evidence type="ECO:0000313" key="3">
    <source>
        <dbReference type="EMBL" id="MBT0767879.1"/>
    </source>
</evidence>
<comment type="caution">
    <text evidence="3">The sequence shown here is derived from an EMBL/GenBank/DDBJ whole genome shotgun (WGS) entry which is preliminary data.</text>
</comment>
<sequence length="161" mass="17177">MSNPTFEPGDSDEVYQPPEDGSDDTYDLDQAFGDDDVDGAVFDASYSPPEKPRGMTRFGTTAEEELQGESLDQRLSQEEPDPNLASDLEASPSDENVDSVDNSRIEDEDLSYAEVGGDRAGRLVDPDEGLGSDTEKDLIGSDVGIDQGAASAEEAAVHVID</sequence>
<gene>
    <name evidence="3" type="ORF">KIH74_03030</name>
</gene>
<protein>
    <recommendedName>
        <fullName evidence="2">DUF5709 domain-containing protein</fullName>
    </recommendedName>
</protein>
<dbReference type="InterPro" id="IPR043763">
    <property type="entry name" value="DUF5709"/>
</dbReference>
<dbReference type="EMBL" id="JAHBAY010000001">
    <property type="protein sequence ID" value="MBT0767879.1"/>
    <property type="molecule type" value="Genomic_DNA"/>
</dbReference>
<dbReference type="Proteomes" id="UP001197247">
    <property type="component" value="Unassembled WGS sequence"/>
</dbReference>
<accession>A0ABS5TBU9</accession>
<organism evidence="3 4">
    <name type="scientific">Kineosporia corallincola</name>
    <dbReference type="NCBI Taxonomy" id="2835133"/>
    <lineage>
        <taxon>Bacteria</taxon>
        <taxon>Bacillati</taxon>
        <taxon>Actinomycetota</taxon>
        <taxon>Actinomycetes</taxon>
        <taxon>Kineosporiales</taxon>
        <taxon>Kineosporiaceae</taxon>
        <taxon>Kineosporia</taxon>
    </lineage>
</organism>
<dbReference type="Pfam" id="PF18970">
    <property type="entry name" value="DUF5709"/>
    <property type="match status" value="1"/>
</dbReference>
<dbReference type="RefSeq" id="WP_214154147.1">
    <property type="nucleotide sequence ID" value="NZ_JAHBAY010000001.1"/>
</dbReference>
<keyword evidence="4" id="KW-1185">Reference proteome</keyword>
<evidence type="ECO:0000256" key="1">
    <source>
        <dbReference type="SAM" id="MobiDB-lite"/>
    </source>
</evidence>
<feature type="compositionally biased region" description="Acidic residues" evidence="1">
    <location>
        <begin position="20"/>
        <end position="38"/>
    </location>
</feature>
<feature type="compositionally biased region" description="Basic and acidic residues" evidence="1">
    <location>
        <begin position="116"/>
        <end position="125"/>
    </location>
</feature>
<evidence type="ECO:0000259" key="2">
    <source>
        <dbReference type="Pfam" id="PF18970"/>
    </source>
</evidence>
<proteinExistence type="predicted"/>
<evidence type="ECO:0000313" key="4">
    <source>
        <dbReference type="Proteomes" id="UP001197247"/>
    </source>
</evidence>